<sequence>MVIAAQARSARHLTPSIEFSSPFIYAQTLLSLCDEESPEESPIEGVRCLADRAWAAITIPAIEYRLLYKRADTLAEEKDRGTIRSKFSRGLRSFALDSKPEHTLFINIQTCIVPFANPVCKAGAIDRHQNPSDRNVCFLDLKAGYYDFLAESTAKV</sequence>
<dbReference type="Proteomes" id="UP001303046">
    <property type="component" value="Unassembled WGS sequence"/>
</dbReference>
<organism evidence="1 2">
    <name type="scientific">Necator americanus</name>
    <name type="common">Human hookworm</name>
    <dbReference type="NCBI Taxonomy" id="51031"/>
    <lineage>
        <taxon>Eukaryota</taxon>
        <taxon>Metazoa</taxon>
        <taxon>Ecdysozoa</taxon>
        <taxon>Nematoda</taxon>
        <taxon>Chromadorea</taxon>
        <taxon>Rhabditida</taxon>
        <taxon>Rhabditina</taxon>
        <taxon>Rhabditomorpha</taxon>
        <taxon>Strongyloidea</taxon>
        <taxon>Ancylostomatidae</taxon>
        <taxon>Bunostominae</taxon>
        <taxon>Necator</taxon>
    </lineage>
</organism>
<protein>
    <submittedName>
        <fullName evidence="1">Uncharacterized protein</fullName>
    </submittedName>
</protein>
<gene>
    <name evidence="1" type="primary">Necator_chrI.g2056</name>
    <name evidence="1" type="ORF">RB195_005930</name>
</gene>
<name>A0ABR1BQ99_NECAM</name>
<evidence type="ECO:0000313" key="2">
    <source>
        <dbReference type="Proteomes" id="UP001303046"/>
    </source>
</evidence>
<keyword evidence="2" id="KW-1185">Reference proteome</keyword>
<proteinExistence type="predicted"/>
<dbReference type="EMBL" id="JAVFWL010000001">
    <property type="protein sequence ID" value="KAK6728584.1"/>
    <property type="molecule type" value="Genomic_DNA"/>
</dbReference>
<accession>A0ABR1BQ99</accession>
<reference evidence="1 2" key="1">
    <citation type="submission" date="2023-08" db="EMBL/GenBank/DDBJ databases">
        <title>A Necator americanus chromosomal reference genome.</title>
        <authorList>
            <person name="Ilik V."/>
            <person name="Petrzelkova K.J."/>
            <person name="Pardy F."/>
            <person name="Fuh T."/>
            <person name="Niatou-Singa F.S."/>
            <person name="Gouil Q."/>
            <person name="Baker L."/>
            <person name="Ritchie M.E."/>
            <person name="Jex A.R."/>
            <person name="Gazzola D."/>
            <person name="Li H."/>
            <person name="Toshio Fujiwara R."/>
            <person name="Zhan B."/>
            <person name="Aroian R.V."/>
            <person name="Pafco B."/>
            <person name="Schwarz E.M."/>
        </authorList>
    </citation>
    <scope>NUCLEOTIDE SEQUENCE [LARGE SCALE GENOMIC DNA]</scope>
    <source>
        <strain evidence="1 2">Aroian</strain>
        <tissue evidence="1">Whole animal</tissue>
    </source>
</reference>
<comment type="caution">
    <text evidence="1">The sequence shown here is derived from an EMBL/GenBank/DDBJ whole genome shotgun (WGS) entry which is preliminary data.</text>
</comment>
<evidence type="ECO:0000313" key="1">
    <source>
        <dbReference type="EMBL" id="KAK6728584.1"/>
    </source>
</evidence>